<dbReference type="EMBL" id="QJVD01000001">
    <property type="protein sequence ID" value="PYI69827.1"/>
    <property type="molecule type" value="Genomic_DNA"/>
</dbReference>
<name>A0A2V5M039_9MICC</name>
<dbReference type="RefSeq" id="WP_110499251.1">
    <property type="nucleotide sequence ID" value="NZ_QJVD01000001.1"/>
</dbReference>
<comment type="caution">
    <text evidence="1">The sequence shown here is derived from an EMBL/GenBank/DDBJ whole genome shotgun (WGS) entry which is preliminary data.</text>
</comment>
<keyword evidence="2" id="KW-1185">Reference proteome</keyword>
<organism evidence="1 2">
    <name type="scientific">Arthrobacter livingstonensis</name>
    <dbReference type="NCBI Taxonomy" id="670078"/>
    <lineage>
        <taxon>Bacteria</taxon>
        <taxon>Bacillati</taxon>
        <taxon>Actinomycetota</taxon>
        <taxon>Actinomycetes</taxon>
        <taxon>Micrococcales</taxon>
        <taxon>Micrococcaceae</taxon>
        <taxon>Arthrobacter</taxon>
    </lineage>
</organism>
<reference evidence="1 2" key="1">
    <citation type="submission" date="2018-05" db="EMBL/GenBank/DDBJ databases">
        <title>Genetic diversity of glacier-inhabiting Cryobacterium bacteria in China and description of Cryobacterium mengkeensis sp. nov. and Arthrobacter glacialis sp. nov.</title>
        <authorList>
            <person name="Liu Q."/>
            <person name="Xin Y.-H."/>
        </authorList>
    </citation>
    <scope>NUCLEOTIDE SEQUENCE [LARGE SCALE GENOMIC DNA]</scope>
    <source>
        <strain evidence="1 2">LI2</strain>
    </source>
</reference>
<proteinExistence type="predicted"/>
<dbReference type="AlphaFoldDB" id="A0A2V5M039"/>
<evidence type="ECO:0000313" key="2">
    <source>
        <dbReference type="Proteomes" id="UP000247832"/>
    </source>
</evidence>
<evidence type="ECO:0000313" key="1">
    <source>
        <dbReference type="EMBL" id="PYI69827.1"/>
    </source>
</evidence>
<sequence>MSAERNARSHAEAFHWWRGNPEMTVDEAELRDLIALREATDGLIANRLRDMRDYDGTTWAAIACILGISVQAARARYAGRG</sequence>
<protein>
    <recommendedName>
        <fullName evidence="3">AsnC family protein</fullName>
    </recommendedName>
</protein>
<dbReference type="Proteomes" id="UP000247832">
    <property type="component" value="Unassembled WGS sequence"/>
</dbReference>
<accession>A0A2V5M039</accession>
<evidence type="ECO:0008006" key="3">
    <source>
        <dbReference type="Google" id="ProtNLM"/>
    </source>
</evidence>
<gene>
    <name evidence="1" type="ORF">CVV68_01605</name>
</gene>
<dbReference type="OrthoDB" id="3579809at2"/>